<organism evidence="1 2">
    <name type="scientific">Terrimicrobium sacchariphilum</name>
    <dbReference type="NCBI Taxonomy" id="690879"/>
    <lineage>
        <taxon>Bacteria</taxon>
        <taxon>Pseudomonadati</taxon>
        <taxon>Verrucomicrobiota</taxon>
        <taxon>Terrimicrobiia</taxon>
        <taxon>Terrimicrobiales</taxon>
        <taxon>Terrimicrobiaceae</taxon>
        <taxon>Terrimicrobium</taxon>
    </lineage>
</organism>
<proteinExistence type="predicted"/>
<sequence length="225" mass="23921">MIFGEKTLGGPDSLHKVSPMLLRSLALVAMIAIATTAQAGQLSRTKLVAAAVESANDNIASGWCGRGIYSILNKSGLGAGLKQGNGQDWEKILADAGWKPVACVSPFKAPLGSVLVYLGDARMGKRNRGTPGGSYGHVEMVALAPNGQRLYVSDCPRALPGGSVFDNFTRRAWMPPGGSILTPLPPVDQQVAVVLEERKRMALAFFDKRQQLTENKTTTSSVQVQ</sequence>
<dbReference type="Proteomes" id="UP000076023">
    <property type="component" value="Unassembled WGS sequence"/>
</dbReference>
<dbReference type="STRING" id="690879.TSACC_3577"/>
<evidence type="ECO:0008006" key="3">
    <source>
        <dbReference type="Google" id="ProtNLM"/>
    </source>
</evidence>
<accession>A0A146GDX6</accession>
<reference evidence="2" key="1">
    <citation type="journal article" date="2017" name="Genome Announc.">
        <title>Draft Genome Sequence of Terrimicrobium sacchariphilum NM-5T, a Facultative Anaerobic Soil Bacterium of the Class Spartobacteria.</title>
        <authorList>
            <person name="Qiu Y.L."/>
            <person name="Tourlousse D.M."/>
            <person name="Matsuura N."/>
            <person name="Ohashi A."/>
            <person name="Sekiguchi Y."/>
        </authorList>
    </citation>
    <scope>NUCLEOTIDE SEQUENCE [LARGE SCALE GENOMIC DNA]</scope>
    <source>
        <strain evidence="2">NM-5</strain>
    </source>
</reference>
<keyword evidence="2" id="KW-1185">Reference proteome</keyword>
<name>A0A146GDX6_TERSA</name>
<dbReference type="InParanoid" id="A0A146GDX6"/>
<evidence type="ECO:0000313" key="1">
    <source>
        <dbReference type="EMBL" id="GAT35510.1"/>
    </source>
</evidence>
<dbReference type="EMBL" id="BDCO01000003">
    <property type="protein sequence ID" value="GAT35510.1"/>
    <property type="molecule type" value="Genomic_DNA"/>
</dbReference>
<comment type="caution">
    <text evidence="1">The sequence shown here is derived from an EMBL/GenBank/DDBJ whole genome shotgun (WGS) entry which is preliminary data.</text>
</comment>
<dbReference type="AlphaFoldDB" id="A0A146GDX6"/>
<protein>
    <recommendedName>
        <fullName evidence="3">CHAP domain-containing protein</fullName>
    </recommendedName>
</protein>
<gene>
    <name evidence="1" type="ORF">TSACC_3577</name>
</gene>
<evidence type="ECO:0000313" key="2">
    <source>
        <dbReference type="Proteomes" id="UP000076023"/>
    </source>
</evidence>